<dbReference type="PANTHER" id="PTHR46768:SF1">
    <property type="entry name" value="TWO PORE CHANNEL PROTEIN 2"/>
    <property type="match status" value="1"/>
</dbReference>
<dbReference type="GO" id="GO:0097682">
    <property type="term" value="F:intracellularly phosphatidylinositol-3,5-bisphosphate-gated monatomic cation channel activity"/>
    <property type="evidence" value="ECO:0007669"/>
    <property type="project" value="TreeGrafter"/>
</dbReference>
<keyword evidence="1" id="KW-1133">Transmembrane helix</keyword>
<protein>
    <submittedName>
        <fullName evidence="2">Uncharacterized protein</fullName>
    </submittedName>
</protein>
<evidence type="ECO:0000256" key="1">
    <source>
        <dbReference type="SAM" id="Phobius"/>
    </source>
</evidence>
<gene>
    <name evidence="2" type="ORF">DILT_LOCUS19059</name>
</gene>
<dbReference type="GO" id="GO:0075509">
    <property type="term" value="P:endocytosis involved in viral entry into host cell"/>
    <property type="evidence" value="ECO:0007669"/>
    <property type="project" value="TreeGrafter"/>
</dbReference>
<keyword evidence="1" id="KW-0812">Transmembrane</keyword>
<feature type="transmembrane region" description="Helical" evidence="1">
    <location>
        <begin position="12"/>
        <end position="35"/>
    </location>
</feature>
<dbReference type="PANTHER" id="PTHR46768">
    <property type="entry name" value="TWO PORE CALCIUM CHANNEL PROTEIN 2"/>
    <property type="match status" value="1"/>
</dbReference>
<dbReference type="GO" id="GO:0019722">
    <property type="term" value="P:calcium-mediated signaling"/>
    <property type="evidence" value="ECO:0007669"/>
    <property type="project" value="TreeGrafter"/>
</dbReference>
<dbReference type="AlphaFoldDB" id="A0A3P7P3B7"/>
<dbReference type="GO" id="GO:0015280">
    <property type="term" value="F:ligand-gated sodium channel activity"/>
    <property type="evidence" value="ECO:0007669"/>
    <property type="project" value="TreeGrafter"/>
</dbReference>
<dbReference type="Proteomes" id="UP000281553">
    <property type="component" value="Unassembled WGS sequence"/>
</dbReference>
<reference evidence="2 3" key="1">
    <citation type="submission" date="2018-11" db="EMBL/GenBank/DDBJ databases">
        <authorList>
            <consortium name="Pathogen Informatics"/>
        </authorList>
    </citation>
    <scope>NUCLEOTIDE SEQUENCE [LARGE SCALE GENOMIC DNA]</scope>
</reference>
<dbReference type="InterPro" id="IPR028798">
    <property type="entry name" value="TPC2"/>
</dbReference>
<organism evidence="2 3">
    <name type="scientific">Dibothriocephalus latus</name>
    <name type="common">Fish tapeworm</name>
    <name type="synonym">Diphyllobothrium latum</name>
    <dbReference type="NCBI Taxonomy" id="60516"/>
    <lineage>
        <taxon>Eukaryota</taxon>
        <taxon>Metazoa</taxon>
        <taxon>Spiralia</taxon>
        <taxon>Lophotrochozoa</taxon>
        <taxon>Platyhelminthes</taxon>
        <taxon>Cestoda</taxon>
        <taxon>Eucestoda</taxon>
        <taxon>Diphyllobothriidea</taxon>
        <taxon>Diphyllobothriidae</taxon>
        <taxon>Dibothriocephalus</taxon>
    </lineage>
</organism>
<dbReference type="GO" id="GO:0005765">
    <property type="term" value="C:lysosomal membrane"/>
    <property type="evidence" value="ECO:0007669"/>
    <property type="project" value="InterPro"/>
</dbReference>
<dbReference type="OrthoDB" id="6272693at2759"/>
<evidence type="ECO:0000313" key="3">
    <source>
        <dbReference type="Proteomes" id="UP000281553"/>
    </source>
</evidence>
<evidence type="ECO:0000313" key="2">
    <source>
        <dbReference type="EMBL" id="VDN43328.1"/>
    </source>
</evidence>
<dbReference type="EMBL" id="UYRU01107484">
    <property type="protein sequence ID" value="VDN43328.1"/>
    <property type="molecule type" value="Genomic_DNA"/>
</dbReference>
<keyword evidence="3" id="KW-1185">Reference proteome</keyword>
<accession>A0A3P7P3B7</accession>
<sequence length="74" mass="8366">MLQNYAKNRLSAIFLILFVSIGTFVFMKIFTAIMYNQFRGYLSVSQAFAGTATLCVLLLTPPPLPSLRRTIVYL</sequence>
<keyword evidence="1" id="KW-0472">Membrane</keyword>
<name>A0A3P7P3B7_DIBLA</name>
<proteinExistence type="predicted"/>
<dbReference type="GO" id="GO:0022832">
    <property type="term" value="F:voltage-gated channel activity"/>
    <property type="evidence" value="ECO:0007669"/>
    <property type="project" value="InterPro"/>
</dbReference>
<feature type="transmembrane region" description="Helical" evidence="1">
    <location>
        <begin position="41"/>
        <end position="59"/>
    </location>
</feature>